<keyword evidence="2" id="KW-1185">Reference proteome</keyword>
<evidence type="ECO:0000313" key="2">
    <source>
        <dbReference type="Proteomes" id="UP000217265"/>
    </source>
</evidence>
<protein>
    <submittedName>
        <fullName evidence="1">Uncharacterized protein</fullName>
    </submittedName>
</protein>
<dbReference type="EMBL" id="CP023344">
    <property type="protein sequence ID" value="ATC63007.1"/>
    <property type="molecule type" value="Genomic_DNA"/>
</dbReference>
<dbReference type="Pfam" id="PF26541">
    <property type="entry name" value="MafI2"/>
    <property type="match status" value="1"/>
</dbReference>
<dbReference type="KEGG" id="vbh:CMV30_02965"/>
<organism evidence="1 2">
    <name type="scientific">Nibricoccus aquaticus</name>
    <dbReference type="NCBI Taxonomy" id="2576891"/>
    <lineage>
        <taxon>Bacteria</taxon>
        <taxon>Pseudomonadati</taxon>
        <taxon>Verrucomicrobiota</taxon>
        <taxon>Opitutia</taxon>
        <taxon>Opitutales</taxon>
        <taxon>Opitutaceae</taxon>
        <taxon>Nibricoccus</taxon>
    </lineage>
</organism>
<sequence length="100" mass="11413">MTPEKERELQLRAAAQIALLGETPLSLRSLSFRHADRAIWFKAILATDATDQDKEDVTCVATEVLAAFDDGRWSWNEEIVVSDDDLRGAEFEVITYRRKE</sequence>
<dbReference type="InterPro" id="IPR058702">
    <property type="entry name" value="MafI2-like"/>
</dbReference>
<dbReference type="Proteomes" id="UP000217265">
    <property type="component" value="Chromosome"/>
</dbReference>
<name>A0A290Q3Y7_9BACT</name>
<dbReference type="AlphaFoldDB" id="A0A290Q3Y7"/>
<gene>
    <name evidence="1" type="ORF">CMV30_02965</name>
</gene>
<dbReference type="RefSeq" id="WP_096054642.1">
    <property type="nucleotide sequence ID" value="NZ_CP023344.1"/>
</dbReference>
<accession>A0A290Q3Y7</accession>
<proteinExistence type="predicted"/>
<reference evidence="1 2" key="1">
    <citation type="submission" date="2017-09" db="EMBL/GenBank/DDBJ databases">
        <title>Complete genome sequence of Verrucomicrobial strain HZ-65, isolated from freshwater.</title>
        <authorList>
            <person name="Choi A."/>
        </authorList>
    </citation>
    <scope>NUCLEOTIDE SEQUENCE [LARGE SCALE GENOMIC DNA]</scope>
    <source>
        <strain evidence="1 2">HZ-65</strain>
    </source>
</reference>
<evidence type="ECO:0000313" key="1">
    <source>
        <dbReference type="EMBL" id="ATC63007.1"/>
    </source>
</evidence>